<dbReference type="AlphaFoldDB" id="A0A9D4Z9M1"/>
<dbReference type="EMBL" id="JABFUD020000017">
    <property type="protein sequence ID" value="KAI5066819.1"/>
    <property type="molecule type" value="Genomic_DNA"/>
</dbReference>
<keyword evidence="2" id="KW-1185">Reference proteome</keyword>
<organism evidence="1 2">
    <name type="scientific">Adiantum capillus-veneris</name>
    <name type="common">Maidenhair fern</name>
    <dbReference type="NCBI Taxonomy" id="13818"/>
    <lineage>
        <taxon>Eukaryota</taxon>
        <taxon>Viridiplantae</taxon>
        <taxon>Streptophyta</taxon>
        <taxon>Embryophyta</taxon>
        <taxon>Tracheophyta</taxon>
        <taxon>Polypodiopsida</taxon>
        <taxon>Polypodiidae</taxon>
        <taxon>Polypodiales</taxon>
        <taxon>Pteridineae</taxon>
        <taxon>Pteridaceae</taxon>
        <taxon>Vittarioideae</taxon>
        <taxon>Adiantum</taxon>
    </lineage>
</organism>
<proteinExistence type="predicted"/>
<sequence>MRFGGLGRGEPCLGRYQGLYDYLEEEEDVEDEDEEDDGFPPTFGQRWSYILRRTLYDNLDPRWAKKNSMMEDRVSNMMWSQIQGQE</sequence>
<evidence type="ECO:0000313" key="1">
    <source>
        <dbReference type="EMBL" id="KAI5066819.1"/>
    </source>
</evidence>
<gene>
    <name evidence="1" type="ORF">GOP47_0017347</name>
</gene>
<comment type="caution">
    <text evidence="1">The sequence shown here is derived from an EMBL/GenBank/DDBJ whole genome shotgun (WGS) entry which is preliminary data.</text>
</comment>
<reference evidence="1" key="1">
    <citation type="submission" date="2021-01" db="EMBL/GenBank/DDBJ databases">
        <title>Adiantum capillus-veneris genome.</title>
        <authorList>
            <person name="Fang Y."/>
            <person name="Liao Q."/>
        </authorList>
    </citation>
    <scope>NUCLEOTIDE SEQUENCE</scope>
    <source>
        <strain evidence="1">H3</strain>
        <tissue evidence="1">Leaf</tissue>
    </source>
</reference>
<evidence type="ECO:0000313" key="2">
    <source>
        <dbReference type="Proteomes" id="UP000886520"/>
    </source>
</evidence>
<dbReference type="Proteomes" id="UP000886520">
    <property type="component" value="Chromosome 17"/>
</dbReference>
<name>A0A9D4Z9M1_ADICA</name>
<accession>A0A9D4Z9M1</accession>
<protein>
    <submittedName>
        <fullName evidence="1">Uncharacterized protein</fullName>
    </submittedName>
</protein>